<feature type="non-terminal residue" evidence="1">
    <location>
        <position position="1"/>
    </location>
</feature>
<organism evidence="1">
    <name type="scientific">marine sediment metagenome</name>
    <dbReference type="NCBI Taxonomy" id="412755"/>
    <lineage>
        <taxon>unclassified sequences</taxon>
        <taxon>metagenomes</taxon>
        <taxon>ecological metagenomes</taxon>
    </lineage>
</organism>
<dbReference type="AlphaFoldDB" id="A0A0F9C3W9"/>
<gene>
    <name evidence="1" type="ORF">LCGC14_2370360</name>
</gene>
<name>A0A0F9C3W9_9ZZZZ</name>
<proteinExistence type="predicted"/>
<evidence type="ECO:0000313" key="1">
    <source>
        <dbReference type="EMBL" id="KKL28914.1"/>
    </source>
</evidence>
<sequence length="176" mass="19162">AKSGKEAKDPEADYLATIYFLEDGKRTGFPAVGFKSAMVRAGKQLGYVMADLKGMFFVKPDEGDLVEIHGKHRLREDMVRIGMGTSDIRFRAEYPTWNADITATSFTAGRTAVLARAGRLPARRARRPFPCMVCIGSRKSALAAVRCSAGVLRQITTSTLLRASGHQKHSLGSSPT</sequence>
<accession>A0A0F9C3W9</accession>
<reference evidence="1" key="1">
    <citation type="journal article" date="2015" name="Nature">
        <title>Complex archaea that bridge the gap between prokaryotes and eukaryotes.</title>
        <authorList>
            <person name="Spang A."/>
            <person name="Saw J.H."/>
            <person name="Jorgensen S.L."/>
            <person name="Zaremba-Niedzwiedzka K."/>
            <person name="Martijn J."/>
            <person name="Lind A.E."/>
            <person name="van Eijk R."/>
            <person name="Schleper C."/>
            <person name="Guy L."/>
            <person name="Ettema T.J."/>
        </authorList>
    </citation>
    <scope>NUCLEOTIDE SEQUENCE</scope>
</reference>
<dbReference type="EMBL" id="LAZR01034926">
    <property type="protein sequence ID" value="KKL28914.1"/>
    <property type="molecule type" value="Genomic_DNA"/>
</dbReference>
<comment type="caution">
    <text evidence="1">The sequence shown here is derived from an EMBL/GenBank/DDBJ whole genome shotgun (WGS) entry which is preliminary data.</text>
</comment>
<protein>
    <submittedName>
        <fullName evidence="1">Uncharacterized protein</fullName>
    </submittedName>
</protein>